<reference evidence="2" key="2">
    <citation type="submission" date="2020-09" db="EMBL/GenBank/DDBJ databases">
        <authorList>
            <person name="Sun Q."/>
            <person name="Zhou Y."/>
        </authorList>
    </citation>
    <scope>NUCLEOTIDE SEQUENCE</scope>
    <source>
        <strain evidence="2">CGMCC 1.15290</strain>
    </source>
</reference>
<feature type="coiled-coil region" evidence="1">
    <location>
        <begin position="37"/>
        <end position="64"/>
    </location>
</feature>
<proteinExistence type="predicted"/>
<reference evidence="2" key="1">
    <citation type="journal article" date="2014" name="Int. J. Syst. Evol. Microbiol.">
        <title>Complete genome sequence of Corynebacterium casei LMG S-19264T (=DSM 44701T), isolated from a smear-ripened cheese.</title>
        <authorList>
            <consortium name="US DOE Joint Genome Institute (JGI-PGF)"/>
            <person name="Walter F."/>
            <person name="Albersmeier A."/>
            <person name="Kalinowski J."/>
            <person name="Ruckert C."/>
        </authorList>
    </citation>
    <scope>NUCLEOTIDE SEQUENCE</scope>
    <source>
        <strain evidence="2">CGMCC 1.15290</strain>
    </source>
</reference>
<evidence type="ECO:0000313" key="2">
    <source>
        <dbReference type="EMBL" id="GGH83460.1"/>
    </source>
</evidence>
<organism evidence="2 3">
    <name type="scientific">Filimonas zeae</name>
    <dbReference type="NCBI Taxonomy" id="1737353"/>
    <lineage>
        <taxon>Bacteria</taxon>
        <taxon>Pseudomonadati</taxon>
        <taxon>Bacteroidota</taxon>
        <taxon>Chitinophagia</taxon>
        <taxon>Chitinophagales</taxon>
        <taxon>Chitinophagaceae</taxon>
        <taxon>Filimonas</taxon>
    </lineage>
</organism>
<dbReference type="EMBL" id="BMIB01000010">
    <property type="protein sequence ID" value="GGH83460.1"/>
    <property type="molecule type" value="Genomic_DNA"/>
</dbReference>
<dbReference type="RefSeq" id="WP_188959433.1">
    <property type="nucleotide sequence ID" value="NZ_BMIB01000010.1"/>
</dbReference>
<dbReference type="AlphaFoldDB" id="A0A917N1A4"/>
<name>A0A917N1A4_9BACT</name>
<dbReference type="Proteomes" id="UP000627292">
    <property type="component" value="Unassembled WGS sequence"/>
</dbReference>
<gene>
    <name evidence="2" type="ORF">GCM10011379_58880</name>
</gene>
<protein>
    <submittedName>
        <fullName evidence="2">Uncharacterized protein</fullName>
    </submittedName>
</protein>
<keyword evidence="1" id="KW-0175">Coiled coil</keyword>
<keyword evidence="3" id="KW-1185">Reference proteome</keyword>
<accession>A0A917N1A4</accession>
<sequence>MSQNITTPEAQVHHLAQELAGLKQLITKGCTSSDAGLDAIKNELALLNEKLNHLSQKAEMLEGMLCDRVENISSRLETQIKSVKYFSVH</sequence>
<comment type="caution">
    <text evidence="2">The sequence shown here is derived from an EMBL/GenBank/DDBJ whole genome shotgun (WGS) entry which is preliminary data.</text>
</comment>
<evidence type="ECO:0000256" key="1">
    <source>
        <dbReference type="SAM" id="Coils"/>
    </source>
</evidence>
<evidence type="ECO:0000313" key="3">
    <source>
        <dbReference type="Proteomes" id="UP000627292"/>
    </source>
</evidence>